<evidence type="ECO:0000313" key="9">
    <source>
        <dbReference type="EMBL" id="GAA4633966.1"/>
    </source>
</evidence>
<evidence type="ECO:0000256" key="1">
    <source>
        <dbReference type="ARBA" id="ARBA00004651"/>
    </source>
</evidence>
<keyword evidence="4 7" id="KW-0812">Transmembrane</keyword>
<proteinExistence type="inferred from homology"/>
<dbReference type="Proteomes" id="UP001501442">
    <property type="component" value="Unassembled WGS sequence"/>
</dbReference>
<reference evidence="10" key="1">
    <citation type="journal article" date="2019" name="Int. J. Syst. Evol. Microbiol.">
        <title>The Global Catalogue of Microorganisms (GCM) 10K type strain sequencing project: providing services to taxonomists for standard genome sequencing and annotation.</title>
        <authorList>
            <consortium name="The Broad Institute Genomics Platform"/>
            <consortium name="The Broad Institute Genome Sequencing Center for Infectious Disease"/>
            <person name="Wu L."/>
            <person name="Ma J."/>
        </authorList>
    </citation>
    <scope>NUCLEOTIDE SEQUENCE [LARGE SCALE GENOMIC DNA]</scope>
    <source>
        <strain evidence="10">JCM 17939</strain>
    </source>
</reference>
<evidence type="ECO:0000256" key="5">
    <source>
        <dbReference type="ARBA" id="ARBA00022989"/>
    </source>
</evidence>
<evidence type="ECO:0000256" key="3">
    <source>
        <dbReference type="ARBA" id="ARBA00022475"/>
    </source>
</evidence>
<evidence type="ECO:0000256" key="4">
    <source>
        <dbReference type="ARBA" id="ARBA00022692"/>
    </source>
</evidence>
<dbReference type="PANTHER" id="PTHR43005:SF1">
    <property type="entry name" value="SPERMIDINE_PUTRESCINE TRANSPORT SYSTEM PERMEASE PROTEIN"/>
    <property type="match status" value="1"/>
</dbReference>
<dbReference type="CDD" id="cd06261">
    <property type="entry name" value="TM_PBP2"/>
    <property type="match status" value="1"/>
</dbReference>
<sequence>MTGVAADASPAGRRRRFTDRDGPLAWAFLLPSIVYLTALVAVPLGLTVAFGLSDATAADPTYRFAGGRWFATVLGEGAFWRSLGDTLLITGVSTVLVVLLGQVLAHVLLADLRGRWLIRVLVLLPWTTPVALSAISWRWLLDHPGSPAGRVLRAAGVPPGDTWHERPATAMAAVVVVHVWRLAPLAAVLVMAGTAAIPREIRDAARVDGAGPWRRAFEVTIPLTLPATTVAALVTATVVCADVTVVDLLTGGGPAGSTQTLASLALARGADGGAVGPGAAIAVLSLPLPLAGVVGLIRVLRRS</sequence>
<keyword evidence="3" id="KW-1003">Cell membrane</keyword>
<dbReference type="InterPro" id="IPR000515">
    <property type="entry name" value="MetI-like"/>
</dbReference>
<dbReference type="EMBL" id="BAABHK010000013">
    <property type="protein sequence ID" value="GAA4633966.1"/>
    <property type="molecule type" value="Genomic_DNA"/>
</dbReference>
<keyword evidence="2 7" id="KW-0813">Transport</keyword>
<feature type="transmembrane region" description="Helical" evidence="7">
    <location>
        <begin position="219"/>
        <end position="239"/>
    </location>
</feature>
<evidence type="ECO:0000313" key="10">
    <source>
        <dbReference type="Proteomes" id="UP001501442"/>
    </source>
</evidence>
<dbReference type="PANTHER" id="PTHR43005">
    <property type="entry name" value="BLR7065 PROTEIN"/>
    <property type="match status" value="1"/>
</dbReference>
<dbReference type="RefSeq" id="WP_345436963.1">
    <property type="nucleotide sequence ID" value="NZ_BAABHK010000013.1"/>
</dbReference>
<dbReference type="PROSITE" id="PS50928">
    <property type="entry name" value="ABC_TM1"/>
    <property type="match status" value="1"/>
</dbReference>
<evidence type="ECO:0000256" key="2">
    <source>
        <dbReference type="ARBA" id="ARBA00022448"/>
    </source>
</evidence>
<evidence type="ECO:0000256" key="7">
    <source>
        <dbReference type="RuleBase" id="RU363032"/>
    </source>
</evidence>
<feature type="transmembrane region" description="Helical" evidence="7">
    <location>
        <begin position="24"/>
        <end position="52"/>
    </location>
</feature>
<feature type="transmembrane region" description="Helical" evidence="7">
    <location>
        <begin position="179"/>
        <end position="198"/>
    </location>
</feature>
<name>A0ABP8UMW4_9ACTN</name>
<feature type="transmembrane region" description="Helical" evidence="7">
    <location>
        <begin position="279"/>
        <end position="300"/>
    </location>
</feature>
<feature type="transmembrane region" description="Helical" evidence="7">
    <location>
        <begin position="87"/>
        <end position="109"/>
    </location>
</feature>
<evidence type="ECO:0000259" key="8">
    <source>
        <dbReference type="PROSITE" id="PS50928"/>
    </source>
</evidence>
<feature type="transmembrane region" description="Helical" evidence="7">
    <location>
        <begin position="116"/>
        <end position="140"/>
    </location>
</feature>
<dbReference type="InterPro" id="IPR035906">
    <property type="entry name" value="MetI-like_sf"/>
</dbReference>
<keyword evidence="5 7" id="KW-1133">Transmembrane helix</keyword>
<dbReference type="SUPFAM" id="SSF161098">
    <property type="entry name" value="MetI-like"/>
    <property type="match status" value="1"/>
</dbReference>
<comment type="similarity">
    <text evidence="7">Belongs to the binding-protein-dependent transport system permease family.</text>
</comment>
<keyword evidence="6 7" id="KW-0472">Membrane</keyword>
<evidence type="ECO:0000256" key="6">
    <source>
        <dbReference type="ARBA" id="ARBA00023136"/>
    </source>
</evidence>
<comment type="subcellular location">
    <subcellularLocation>
        <location evidence="1 7">Cell membrane</location>
        <topology evidence="1 7">Multi-pass membrane protein</topology>
    </subcellularLocation>
</comment>
<protein>
    <submittedName>
        <fullName evidence="9">Sugar ABC transporter permease</fullName>
    </submittedName>
</protein>
<accession>A0ABP8UMW4</accession>
<keyword evidence="10" id="KW-1185">Reference proteome</keyword>
<gene>
    <name evidence="9" type="ORF">GCM10023196_073620</name>
</gene>
<dbReference type="Pfam" id="PF00528">
    <property type="entry name" value="BPD_transp_1"/>
    <property type="match status" value="1"/>
</dbReference>
<feature type="domain" description="ABC transmembrane type-1" evidence="8">
    <location>
        <begin position="83"/>
        <end position="298"/>
    </location>
</feature>
<comment type="caution">
    <text evidence="9">The sequence shown here is derived from an EMBL/GenBank/DDBJ whole genome shotgun (WGS) entry which is preliminary data.</text>
</comment>
<organism evidence="9 10">
    <name type="scientific">Actinoallomurus vinaceus</name>
    <dbReference type="NCBI Taxonomy" id="1080074"/>
    <lineage>
        <taxon>Bacteria</taxon>
        <taxon>Bacillati</taxon>
        <taxon>Actinomycetota</taxon>
        <taxon>Actinomycetes</taxon>
        <taxon>Streptosporangiales</taxon>
        <taxon>Thermomonosporaceae</taxon>
        <taxon>Actinoallomurus</taxon>
    </lineage>
</organism>
<dbReference type="Gene3D" id="1.10.3720.10">
    <property type="entry name" value="MetI-like"/>
    <property type="match status" value="1"/>
</dbReference>